<dbReference type="NCBIfam" id="NF008864">
    <property type="entry name" value="PRK11895.1"/>
    <property type="match status" value="1"/>
</dbReference>
<protein>
    <recommendedName>
        <fullName evidence="8">Acetolactate synthase small subunit</fullName>
        <shortName evidence="8">AHAS</shortName>
        <shortName evidence="8">ALS</shortName>
        <ecNumber evidence="8">2.2.1.6</ecNumber>
    </recommendedName>
    <alternativeName>
        <fullName evidence="8">Acetohydroxy-acid synthase small subunit</fullName>
    </alternativeName>
</protein>
<dbReference type="InterPro" id="IPR054480">
    <property type="entry name" value="AHAS_small-like_ACT"/>
</dbReference>
<dbReference type="UniPathway" id="UPA00047">
    <property type="reaction ID" value="UER00055"/>
</dbReference>
<dbReference type="KEGG" id="agl:PYTT_1547"/>
<dbReference type="CDD" id="cd04878">
    <property type="entry name" value="ACT_AHAS"/>
    <property type="match status" value="1"/>
</dbReference>
<evidence type="ECO:0000313" key="11">
    <source>
        <dbReference type="Proteomes" id="UP000176204"/>
    </source>
</evidence>
<dbReference type="GO" id="GO:0009099">
    <property type="term" value="P:L-valine biosynthetic process"/>
    <property type="evidence" value="ECO:0007669"/>
    <property type="project" value="UniProtKB-UniRule"/>
</dbReference>
<organism evidence="10 11">
    <name type="scientific">Akkermansia glycaniphila</name>
    <dbReference type="NCBI Taxonomy" id="1679444"/>
    <lineage>
        <taxon>Bacteria</taxon>
        <taxon>Pseudomonadati</taxon>
        <taxon>Verrucomicrobiota</taxon>
        <taxon>Verrucomicrobiia</taxon>
        <taxon>Verrucomicrobiales</taxon>
        <taxon>Akkermansiaceae</taxon>
        <taxon>Akkermansia</taxon>
    </lineage>
</organism>
<dbReference type="EMBL" id="LT629973">
    <property type="protein sequence ID" value="SEH89916.1"/>
    <property type="molecule type" value="Genomic_DNA"/>
</dbReference>
<dbReference type="STRING" id="1679444.PYTT_1547"/>
<proteinExistence type="inferred from homology"/>
<dbReference type="NCBIfam" id="TIGR00119">
    <property type="entry name" value="acolac_sm"/>
    <property type="match status" value="1"/>
</dbReference>
<dbReference type="FunFam" id="3.30.70.260:FF:000001">
    <property type="entry name" value="Acetolactate synthase, small subunit"/>
    <property type="match status" value="1"/>
</dbReference>
<dbReference type="InterPro" id="IPR045865">
    <property type="entry name" value="ACT-like_dom_sf"/>
</dbReference>
<dbReference type="InterPro" id="IPR004789">
    <property type="entry name" value="Acetalactate_synth_ssu"/>
</dbReference>
<dbReference type="InterPro" id="IPR019455">
    <property type="entry name" value="Acetolactate_synth_ssu_C"/>
</dbReference>
<dbReference type="InterPro" id="IPR002912">
    <property type="entry name" value="ACT_dom"/>
</dbReference>
<accession>A0A1C7PAB8</accession>
<feature type="domain" description="ACT" evidence="9">
    <location>
        <begin position="5"/>
        <end position="79"/>
    </location>
</feature>
<dbReference type="EC" id="2.2.1.6" evidence="8"/>
<gene>
    <name evidence="10" type="ORF">PYTT_1547</name>
</gene>
<dbReference type="Pfam" id="PF10369">
    <property type="entry name" value="ALS_ss_C"/>
    <property type="match status" value="1"/>
</dbReference>
<keyword evidence="5 8" id="KW-0028">Amino-acid biosynthesis</keyword>
<evidence type="ECO:0000256" key="3">
    <source>
        <dbReference type="ARBA" id="ARBA00006341"/>
    </source>
</evidence>
<dbReference type="PATRIC" id="fig|1679444.3.peg.1146"/>
<comment type="function">
    <text evidence="8">Catalyzes the conversion of 2 pyruvate molecules into acetolactate in the first common step of the biosynthetic pathway of the branched-amino acids such as leucine, isoleucine, and valine.</text>
</comment>
<dbReference type="PANTHER" id="PTHR30239">
    <property type="entry name" value="ACETOLACTATE SYNTHASE SMALL SUBUNIT"/>
    <property type="match status" value="1"/>
</dbReference>
<sequence length="160" mass="18267">MTLHTISVLVENKFGVLTRIAGLFSGRGYNIHSLNVAPSQVPSFSRMTIVVDEQEETLNQIIKQLNKLVNVVEVIDFRNTENVYREILLLRVGVTKENRSEILEVCNVFRARVVDATKDTLTIEISGSEFRIERFVSMMQEYDIQLLTRSGRIAVPKPEK</sequence>
<dbReference type="Gene3D" id="3.30.70.1150">
    <property type="entry name" value="ACT-like. Chain A, domain 2"/>
    <property type="match status" value="1"/>
</dbReference>
<keyword evidence="11" id="KW-1185">Reference proteome</keyword>
<reference evidence="11" key="1">
    <citation type="submission" date="2016-09" db="EMBL/GenBank/DDBJ databases">
        <authorList>
            <person name="Koehorst J."/>
        </authorList>
    </citation>
    <scope>NUCLEOTIDE SEQUENCE [LARGE SCALE GENOMIC DNA]</scope>
</reference>
<evidence type="ECO:0000256" key="6">
    <source>
        <dbReference type="ARBA" id="ARBA00023304"/>
    </source>
</evidence>
<dbReference type="AlphaFoldDB" id="A0A1C7PAB8"/>
<dbReference type="PROSITE" id="PS51671">
    <property type="entry name" value="ACT"/>
    <property type="match status" value="1"/>
</dbReference>
<dbReference type="RefSeq" id="WP_067777304.1">
    <property type="nucleotide sequence ID" value="NZ_LIGX01000035.1"/>
</dbReference>
<dbReference type="GO" id="GO:0003984">
    <property type="term" value="F:acetolactate synthase activity"/>
    <property type="evidence" value="ECO:0007669"/>
    <property type="project" value="UniProtKB-UniRule"/>
</dbReference>
<name>A0A1C7PAB8_9BACT</name>
<comment type="subunit">
    <text evidence="4 8">Dimer of large and small chains.</text>
</comment>
<comment type="similarity">
    <text evidence="3 8">Belongs to the acetolactate synthase small subunit family.</text>
</comment>
<comment type="pathway">
    <text evidence="2 8">Amino-acid biosynthesis; L-valine biosynthesis; L-valine from pyruvate: step 1/4.</text>
</comment>
<evidence type="ECO:0000256" key="5">
    <source>
        <dbReference type="ARBA" id="ARBA00022605"/>
    </source>
</evidence>
<dbReference type="InterPro" id="IPR039557">
    <property type="entry name" value="AHAS_ACT"/>
</dbReference>
<dbReference type="GO" id="GO:0005829">
    <property type="term" value="C:cytosol"/>
    <property type="evidence" value="ECO:0007669"/>
    <property type="project" value="TreeGrafter"/>
</dbReference>
<dbReference type="Gene3D" id="3.30.70.260">
    <property type="match status" value="1"/>
</dbReference>
<evidence type="ECO:0000256" key="1">
    <source>
        <dbReference type="ARBA" id="ARBA00004974"/>
    </source>
</evidence>
<dbReference type="InterPro" id="IPR027271">
    <property type="entry name" value="Acetolactate_synth/TF_NikR_C"/>
</dbReference>
<dbReference type="SUPFAM" id="SSF55021">
    <property type="entry name" value="ACT-like"/>
    <property type="match status" value="2"/>
</dbReference>
<dbReference type="PANTHER" id="PTHR30239:SF0">
    <property type="entry name" value="ACETOLACTATE SYNTHASE SMALL SUBUNIT 1, CHLOROPLASTIC"/>
    <property type="match status" value="1"/>
</dbReference>
<dbReference type="UniPathway" id="UPA00049">
    <property type="reaction ID" value="UER00059"/>
</dbReference>
<evidence type="ECO:0000256" key="8">
    <source>
        <dbReference type="RuleBase" id="RU368092"/>
    </source>
</evidence>
<evidence type="ECO:0000256" key="2">
    <source>
        <dbReference type="ARBA" id="ARBA00005025"/>
    </source>
</evidence>
<keyword evidence="6 8" id="KW-0100">Branched-chain amino acid biosynthesis</keyword>
<dbReference type="Proteomes" id="UP000176204">
    <property type="component" value="Chromosome I"/>
</dbReference>
<evidence type="ECO:0000256" key="4">
    <source>
        <dbReference type="ARBA" id="ARBA00011744"/>
    </source>
</evidence>
<dbReference type="GO" id="GO:0009097">
    <property type="term" value="P:isoleucine biosynthetic process"/>
    <property type="evidence" value="ECO:0007669"/>
    <property type="project" value="UniProtKB-UniRule"/>
</dbReference>
<comment type="catalytic activity">
    <reaction evidence="7 8">
        <text>2 pyruvate + H(+) = (2S)-2-acetolactate + CO2</text>
        <dbReference type="Rhea" id="RHEA:25249"/>
        <dbReference type="ChEBI" id="CHEBI:15361"/>
        <dbReference type="ChEBI" id="CHEBI:15378"/>
        <dbReference type="ChEBI" id="CHEBI:16526"/>
        <dbReference type="ChEBI" id="CHEBI:58476"/>
        <dbReference type="EC" id="2.2.1.6"/>
    </reaction>
</comment>
<evidence type="ECO:0000259" key="9">
    <source>
        <dbReference type="PROSITE" id="PS51671"/>
    </source>
</evidence>
<comment type="pathway">
    <text evidence="1 8">Amino-acid biosynthesis; L-isoleucine biosynthesis; L-isoleucine from 2-oxobutanoate: step 1/4.</text>
</comment>
<dbReference type="OrthoDB" id="9787365at2"/>
<dbReference type="GO" id="GO:1990610">
    <property type="term" value="F:acetolactate synthase regulator activity"/>
    <property type="evidence" value="ECO:0007669"/>
    <property type="project" value="UniProtKB-UniRule"/>
</dbReference>
<evidence type="ECO:0000313" key="10">
    <source>
        <dbReference type="EMBL" id="SEH89916.1"/>
    </source>
</evidence>
<keyword evidence="8" id="KW-0808">Transferase</keyword>
<evidence type="ECO:0000256" key="7">
    <source>
        <dbReference type="ARBA" id="ARBA00048670"/>
    </source>
</evidence>
<dbReference type="Pfam" id="PF22629">
    <property type="entry name" value="ACT_AHAS_ss"/>
    <property type="match status" value="1"/>
</dbReference>